<feature type="signal peptide" evidence="10">
    <location>
        <begin position="1"/>
        <end position="21"/>
    </location>
</feature>
<comment type="caution">
    <text evidence="12">The sequence shown here is derived from an EMBL/GenBank/DDBJ whole genome shotgun (WGS) entry which is preliminary data.</text>
</comment>
<name>A0AAN8RUV6_POLSC</name>
<dbReference type="AlphaFoldDB" id="A0AAN8RUV6"/>
<dbReference type="PANTHER" id="PTHR10811">
    <property type="entry name" value="FRINGE-RELATED"/>
    <property type="match status" value="1"/>
</dbReference>
<protein>
    <recommendedName>
        <fullName evidence="11">Fringe-like glycosyltransferase domain-containing protein</fullName>
    </recommendedName>
</protein>
<organism evidence="12 13">
    <name type="scientific">Polyplax serrata</name>
    <name type="common">Common mouse louse</name>
    <dbReference type="NCBI Taxonomy" id="468196"/>
    <lineage>
        <taxon>Eukaryota</taxon>
        <taxon>Metazoa</taxon>
        <taxon>Ecdysozoa</taxon>
        <taxon>Arthropoda</taxon>
        <taxon>Hexapoda</taxon>
        <taxon>Insecta</taxon>
        <taxon>Pterygota</taxon>
        <taxon>Neoptera</taxon>
        <taxon>Paraneoptera</taxon>
        <taxon>Psocodea</taxon>
        <taxon>Troctomorpha</taxon>
        <taxon>Phthiraptera</taxon>
        <taxon>Anoplura</taxon>
        <taxon>Polyplacidae</taxon>
        <taxon>Polyplax</taxon>
    </lineage>
</organism>
<keyword evidence="10" id="KW-0732">Signal</keyword>
<feature type="domain" description="Fringe-like glycosyltransferase" evidence="11">
    <location>
        <begin position="227"/>
        <end position="443"/>
    </location>
</feature>
<dbReference type="EMBL" id="JAWJWE010000037">
    <property type="protein sequence ID" value="KAK6625406.1"/>
    <property type="molecule type" value="Genomic_DNA"/>
</dbReference>
<evidence type="ECO:0000256" key="3">
    <source>
        <dbReference type="ARBA" id="ARBA00022676"/>
    </source>
</evidence>
<evidence type="ECO:0000256" key="6">
    <source>
        <dbReference type="ARBA" id="ARBA00022968"/>
    </source>
</evidence>
<evidence type="ECO:0000313" key="12">
    <source>
        <dbReference type="EMBL" id="KAK6625406.1"/>
    </source>
</evidence>
<dbReference type="InterPro" id="IPR003378">
    <property type="entry name" value="Fringe-like_glycosylTrfase"/>
</dbReference>
<comment type="subcellular location">
    <subcellularLocation>
        <location evidence="9">Endomembrane system</location>
        <topology evidence="9">Single-pass membrane protein</topology>
    </subcellularLocation>
    <subcellularLocation>
        <location evidence="1">Membrane</location>
        <topology evidence="1">Single-pass type II membrane protein</topology>
    </subcellularLocation>
</comment>
<dbReference type="Pfam" id="PF02434">
    <property type="entry name" value="Fringe"/>
    <property type="match status" value="1"/>
</dbReference>
<evidence type="ECO:0000256" key="4">
    <source>
        <dbReference type="ARBA" id="ARBA00022679"/>
    </source>
</evidence>
<keyword evidence="6" id="KW-0735">Signal-anchor</keyword>
<sequence length="462" mass="53428">MKFVRFNCIALFTAVLFVSRGEKLEHKDIIYTIISQENTRHVERALKLKNEIGKQTNLTTNIYLTHSDFDHLGAWTVLPILPLIWKKHRQKFSWIFFCTDETGVDAIKLKELLENLDFNATFVGRALYDTDATIIHHFFSSPDFRYPLFSSGFVLHKSLIKKLVDVLGDTKIKRTIDFSIDASHELAMFIKENANGSLLTHSPLFCVNYKKSCATYIKNNIICDKQPVDMKKIYFAIKTCHKFHKDRVPVVLKTWAQKLQHITFYSDVYDKKIPTVKLQVPNTEHGHCGKTQAIISDIKRKMDANKDLEWAVLSDDDTLFSTYRLQELLGCYNSNDVIAIGERYGYNVFFNHGYNYLTGGGGVVLSKRAINKFSERICKCPSDSTPDDMFLLGVCLYQLNISIVHIPLFHQARPNDYNEEYLMIGPPISFHKHWMIDPIQVYNEWFQLADILSQVKNVKTEL</sequence>
<evidence type="ECO:0000256" key="7">
    <source>
        <dbReference type="ARBA" id="ARBA00022989"/>
    </source>
</evidence>
<reference evidence="12 13" key="1">
    <citation type="submission" date="2023-10" db="EMBL/GenBank/DDBJ databases">
        <title>Genomes of two closely related lineages of the louse Polyplax serrata with different host specificities.</title>
        <authorList>
            <person name="Martinu J."/>
            <person name="Tarabai H."/>
            <person name="Stefka J."/>
            <person name="Hypsa V."/>
        </authorList>
    </citation>
    <scope>NUCLEOTIDE SEQUENCE [LARGE SCALE GENOMIC DNA]</scope>
    <source>
        <strain evidence="12">HR10_N</strain>
    </source>
</reference>
<dbReference type="GO" id="GO:0016020">
    <property type="term" value="C:membrane"/>
    <property type="evidence" value="ECO:0007669"/>
    <property type="project" value="UniProtKB-SubCell"/>
</dbReference>
<dbReference type="GO" id="GO:0012505">
    <property type="term" value="C:endomembrane system"/>
    <property type="evidence" value="ECO:0007669"/>
    <property type="project" value="UniProtKB-SubCell"/>
</dbReference>
<evidence type="ECO:0000256" key="10">
    <source>
        <dbReference type="SAM" id="SignalP"/>
    </source>
</evidence>
<dbReference type="Gene3D" id="3.90.550.50">
    <property type="match status" value="2"/>
</dbReference>
<accession>A0AAN8RUV6</accession>
<proteinExistence type="inferred from homology"/>
<dbReference type="Proteomes" id="UP001372834">
    <property type="component" value="Unassembled WGS sequence"/>
</dbReference>
<evidence type="ECO:0000313" key="13">
    <source>
        <dbReference type="Proteomes" id="UP001372834"/>
    </source>
</evidence>
<feature type="chain" id="PRO_5042902699" description="Fringe-like glycosyltransferase domain-containing protein" evidence="10">
    <location>
        <begin position="22"/>
        <end position="462"/>
    </location>
</feature>
<evidence type="ECO:0000256" key="5">
    <source>
        <dbReference type="ARBA" id="ARBA00022692"/>
    </source>
</evidence>
<keyword evidence="7" id="KW-1133">Transmembrane helix</keyword>
<evidence type="ECO:0000256" key="1">
    <source>
        <dbReference type="ARBA" id="ARBA00004606"/>
    </source>
</evidence>
<keyword evidence="4" id="KW-0808">Transferase</keyword>
<comment type="similarity">
    <text evidence="2">Belongs to the glycosyltransferase 31 family.</text>
</comment>
<keyword evidence="3" id="KW-0328">Glycosyltransferase</keyword>
<keyword evidence="5" id="KW-0812">Transmembrane</keyword>
<evidence type="ECO:0000256" key="9">
    <source>
        <dbReference type="ARBA" id="ARBA00037847"/>
    </source>
</evidence>
<evidence type="ECO:0000256" key="8">
    <source>
        <dbReference type="ARBA" id="ARBA00023136"/>
    </source>
</evidence>
<dbReference type="FunFam" id="3.90.550.50:FF:000008">
    <property type="entry name" value="Beta-1,3-glucosyltransferase"/>
    <property type="match status" value="1"/>
</dbReference>
<gene>
    <name evidence="12" type="ORF">RUM43_005703</name>
</gene>
<evidence type="ECO:0000256" key="2">
    <source>
        <dbReference type="ARBA" id="ARBA00008661"/>
    </source>
</evidence>
<dbReference type="GO" id="GO:0016757">
    <property type="term" value="F:glycosyltransferase activity"/>
    <property type="evidence" value="ECO:0007669"/>
    <property type="project" value="UniProtKB-KW"/>
</dbReference>
<evidence type="ECO:0000259" key="11">
    <source>
        <dbReference type="Pfam" id="PF02434"/>
    </source>
</evidence>
<keyword evidence="8" id="KW-0472">Membrane</keyword>